<feature type="domain" description="C-type lectin" evidence="3">
    <location>
        <begin position="28"/>
        <end position="110"/>
    </location>
</feature>
<dbReference type="InterPro" id="IPR001304">
    <property type="entry name" value="C-type_lectin-like"/>
</dbReference>
<dbReference type="Gene3D" id="3.10.100.10">
    <property type="entry name" value="Mannose-Binding Protein A, subunit A"/>
    <property type="match status" value="1"/>
</dbReference>
<gene>
    <name evidence="4" type="ORF">WR25_18191</name>
</gene>
<reference evidence="4 5" key="1">
    <citation type="journal article" date="2017" name="Curr. Biol.">
        <title>Genome architecture and evolution of a unichromosomal asexual nematode.</title>
        <authorList>
            <person name="Fradin H."/>
            <person name="Zegar C."/>
            <person name="Gutwein M."/>
            <person name="Lucas J."/>
            <person name="Kovtun M."/>
            <person name="Corcoran D."/>
            <person name="Baugh L.R."/>
            <person name="Kiontke K."/>
            <person name="Gunsalus K."/>
            <person name="Fitch D.H."/>
            <person name="Piano F."/>
        </authorList>
    </citation>
    <scope>NUCLEOTIDE SEQUENCE [LARGE SCALE GENOMIC DNA]</scope>
    <source>
        <strain evidence="4">PF1309</strain>
    </source>
</reference>
<dbReference type="Pfam" id="PF00059">
    <property type="entry name" value="Lectin_C"/>
    <property type="match status" value="1"/>
</dbReference>
<dbReference type="SMART" id="SM00034">
    <property type="entry name" value="CLECT"/>
    <property type="match status" value="1"/>
</dbReference>
<proteinExistence type="predicted"/>
<dbReference type="EMBL" id="LIAE01010418">
    <property type="protein sequence ID" value="PAV61340.1"/>
    <property type="molecule type" value="Genomic_DNA"/>
</dbReference>
<sequence length="231" mass="26465">MLLLLVELLIFTALVQGSSDCTPRQISDGTRCYYLSDQKDDFESAKEFCEDMGLELSTVTDDDNNNFILNSAHDKYYNFGAGIWIGYEKTPNGWKWVDGSACGYENWARCKKMWQYSDTLKSGIIYSTSNDTLKSRIIYSPPNDNNKDNNNNRKNHPKHLMTTTNQVPSTSSEGPKTSTKLPIFQKAHNVKYPNPRHFIGQVLIAMEMHSTPERLIMLHHKFCLAMDHRTP</sequence>
<evidence type="ECO:0000256" key="1">
    <source>
        <dbReference type="SAM" id="MobiDB-lite"/>
    </source>
</evidence>
<comment type="caution">
    <text evidence="4">The sequence shown here is derived from an EMBL/GenBank/DDBJ whole genome shotgun (WGS) entry which is preliminary data.</text>
</comment>
<feature type="compositionally biased region" description="Polar residues" evidence="1">
    <location>
        <begin position="161"/>
        <end position="178"/>
    </location>
</feature>
<evidence type="ECO:0000256" key="2">
    <source>
        <dbReference type="SAM" id="SignalP"/>
    </source>
</evidence>
<dbReference type="InterPro" id="IPR050828">
    <property type="entry name" value="C-type_lectin/matrix_domain"/>
</dbReference>
<dbReference type="AlphaFoldDB" id="A0A2A2JI07"/>
<dbReference type="OrthoDB" id="6356110at2759"/>
<dbReference type="PANTHER" id="PTHR45710:SF26">
    <property type="entry name" value="RH26557P"/>
    <property type="match status" value="1"/>
</dbReference>
<dbReference type="SUPFAM" id="SSF56436">
    <property type="entry name" value="C-type lectin-like"/>
    <property type="match status" value="1"/>
</dbReference>
<keyword evidence="5" id="KW-1185">Reference proteome</keyword>
<dbReference type="Proteomes" id="UP000218231">
    <property type="component" value="Unassembled WGS sequence"/>
</dbReference>
<feature type="region of interest" description="Disordered" evidence="1">
    <location>
        <begin position="138"/>
        <end position="178"/>
    </location>
</feature>
<dbReference type="STRING" id="2018661.A0A2A2JI07"/>
<keyword evidence="2" id="KW-0732">Signal</keyword>
<dbReference type="PROSITE" id="PS50041">
    <property type="entry name" value="C_TYPE_LECTIN_2"/>
    <property type="match status" value="1"/>
</dbReference>
<organism evidence="4 5">
    <name type="scientific">Diploscapter pachys</name>
    <dbReference type="NCBI Taxonomy" id="2018661"/>
    <lineage>
        <taxon>Eukaryota</taxon>
        <taxon>Metazoa</taxon>
        <taxon>Ecdysozoa</taxon>
        <taxon>Nematoda</taxon>
        <taxon>Chromadorea</taxon>
        <taxon>Rhabditida</taxon>
        <taxon>Rhabditina</taxon>
        <taxon>Rhabditomorpha</taxon>
        <taxon>Rhabditoidea</taxon>
        <taxon>Rhabditidae</taxon>
        <taxon>Diploscapter</taxon>
    </lineage>
</organism>
<evidence type="ECO:0000313" key="5">
    <source>
        <dbReference type="Proteomes" id="UP000218231"/>
    </source>
</evidence>
<evidence type="ECO:0000313" key="4">
    <source>
        <dbReference type="EMBL" id="PAV61340.1"/>
    </source>
</evidence>
<feature type="signal peptide" evidence="2">
    <location>
        <begin position="1"/>
        <end position="17"/>
    </location>
</feature>
<protein>
    <recommendedName>
        <fullName evidence="3">C-type lectin domain-containing protein</fullName>
    </recommendedName>
</protein>
<dbReference type="InterPro" id="IPR016187">
    <property type="entry name" value="CTDL_fold"/>
</dbReference>
<dbReference type="CDD" id="cd00037">
    <property type="entry name" value="CLECT"/>
    <property type="match status" value="1"/>
</dbReference>
<feature type="chain" id="PRO_5012109911" description="C-type lectin domain-containing protein" evidence="2">
    <location>
        <begin position="18"/>
        <end position="231"/>
    </location>
</feature>
<name>A0A2A2JI07_9BILA</name>
<dbReference type="PANTHER" id="PTHR45710">
    <property type="entry name" value="C-TYPE LECTIN DOMAIN-CONTAINING PROTEIN 180"/>
    <property type="match status" value="1"/>
</dbReference>
<accession>A0A2A2JI07</accession>
<dbReference type="InterPro" id="IPR016186">
    <property type="entry name" value="C-type_lectin-like/link_sf"/>
</dbReference>
<evidence type="ECO:0000259" key="3">
    <source>
        <dbReference type="PROSITE" id="PS50041"/>
    </source>
</evidence>